<sequence length="163" mass="17351">MYREKPRSIGLGVIERLREATWGEGGVLERLKYDHVGKKFSPYWESVACARVCFCIVRSFIGKTPVVSNGCGLGGAPGGGAGRGRHNVGTFTAAGASLSGAGAASVPSAISRGAARRAYLFGVRPLNYDRARGSFITSMHFNVAHGKFTAVVYGDRWLALPSR</sequence>
<proteinExistence type="predicted"/>
<evidence type="ECO:0000313" key="2">
    <source>
        <dbReference type="Proteomes" id="UP000299102"/>
    </source>
</evidence>
<organism evidence="1 2">
    <name type="scientific">Eumeta variegata</name>
    <name type="common">Bagworm moth</name>
    <name type="synonym">Eumeta japonica</name>
    <dbReference type="NCBI Taxonomy" id="151549"/>
    <lineage>
        <taxon>Eukaryota</taxon>
        <taxon>Metazoa</taxon>
        <taxon>Ecdysozoa</taxon>
        <taxon>Arthropoda</taxon>
        <taxon>Hexapoda</taxon>
        <taxon>Insecta</taxon>
        <taxon>Pterygota</taxon>
        <taxon>Neoptera</taxon>
        <taxon>Endopterygota</taxon>
        <taxon>Lepidoptera</taxon>
        <taxon>Glossata</taxon>
        <taxon>Ditrysia</taxon>
        <taxon>Tineoidea</taxon>
        <taxon>Psychidae</taxon>
        <taxon>Oiketicinae</taxon>
        <taxon>Eumeta</taxon>
    </lineage>
</organism>
<comment type="caution">
    <text evidence="1">The sequence shown here is derived from an EMBL/GenBank/DDBJ whole genome shotgun (WGS) entry which is preliminary data.</text>
</comment>
<keyword evidence="2" id="KW-1185">Reference proteome</keyword>
<dbReference type="EMBL" id="BGZK01000824">
    <property type="protein sequence ID" value="GBP61832.1"/>
    <property type="molecule type" value="Genomic_DNA"/>
</dbReference>
<accession>A0A4C1XFT0</accession>
<gene>
    <name evidence="1" type="ORF">EVAR_97274_1</name>
</gene>
<reference evidence="1 2" key="1">
    <citation type="journal article" date="2019" name="Commun. Biol.">
        <title>The bagworm genome reveals a unique fibroin gene that provides high tensile strength.</title>
        <authorList>
            <person name="Kono N."/>
            <person name="Nakamura H."/>
            <person name="Ohtoshi R."/>
            <person name="Tomita M."/>
            <person name="Numata K."/>
            <person name="Arakawa K."/>
        </authorList>
    </citation>
    <scope>NUCLEOTIDE SEQUENCE [LARGE SCALE GENOMIC DNA]</scope>
</reference>
<evidence type="ECO:0000313" key="1">
    <source>
        <dbReference type="EMBL" id="GBP61832.1"/>
    </source>
</evidence>
<dbReference type="Proteomes" id="UP000299102">
    <property type="component" value="Unassembled WGS sequence"/>
</dbReference>
<name>A0A4C1XFT0_EUMVA</name>
<protein>
    <submittedName>
        <fullName evidence="1">Uncharacterized protein</fullName>
    </submittedName>
</protein>
<dbReference type="AlphaFoldDB" id="A0A4C1XFT0"/>